<evidence type="ECO:0000313" key="2">
    <source>
        <dbReference type="Proteomes" id="UP000436513"/>
    </source>
</evidence>
<name>A0A6B9JCZ0_9CAUD</name>
<keyword evidence="2" id="KW-1185">Reference proteome</keyword>
<reference evidence="1 2" key="1">
    <citation type="submission" date="2019-10" db="EMBL/GenBank/DDBJ databases">
        <title>Complete genome sequence of bacteriophage vB_RLeM_RL38JI.</title>
        <authorList>
            <person name="Gunathilake D."/>
            <person name="Bhat S."/>
            <person name="Yost C.K."/>
            <person name="Hynes M.F."/>
        </authorList>
    </citation>
    <scope>NUCLEOTIDE SEQUENCE [LARGE SCALE GENOMIC DNA]</scope>
</reference>
<sequence>MKIQPKVHCFIFIITNEDRDEIFDFCSDYIEAVEKFKRGFHDLCPGRCITKVQMVEDQIFGSCVPVIARAKEDGDDIPF</sequence>
<dbReference type="Proteomes" id="UP000436513">
    <property type="component" value="Segment"/>
</dbReference>
<accession>A0A6B9JCZ0</accession>
<proteinExistence type="predicted"/>
<evidence type="ECO:0000313" key="1">
    <source>
        <dbReference type="EMBL" id="QGZ14036.1"/>
    </source>
</evidence>
<dbReference type="EMBL" id="MN549360">
    <property type="protein sequence ID" value="QGZ14036.1"/>
    <property type="molecule type" value="Genomic_DNA"/>
</dbReference>
<protein>
    <submittedName>
        <fullName evidence="1">Uncharacterized protein</fullName>
    </submittedName>
</protein>
<gene>
    <name evidence="1" type="ORF">RL38J1_189</name>
</gene>
<organism evidence="1 2">
    <name type="scientific">Rhizobium phage RL38J1</name>
    <dbReference type="NCBI Taxonomy" id="2663232"/>
    <lineage>
        <taxon>Viruses</taxon>
        <taxon>Duplodnaviria</taxon>
        <taxon>Heunggongvirae</taxon>
        <taxon>Uroviricota</taxon>
        <taxon>Caudoviricetes</taxon>
        <taxon>Pootjesviridae</taxon>
        <taxon>Innesvirus</taxon>
        <taxon>Innesvirus RL38J1</taxon>
    </lineage>
</organism>